<protein>
    <recommendedName>
        <fullName evidence="6">NAD/GMP synthase domain-containing protein</fullName>
    </recommendedName>
</protein>
<feature type="domain" description="NAD/GMP synthase" evidence="6">
    <location>
        <begin position="23"/>
        <end position="230"/>
    </location>
</feature>
<dbReference type="InterPro" id="IPR014729">
    <property type="entry name" value="Rossmann-like_a/b/a_fold"/>
</dbReference>
<dbReference type="EMBL" id="MFGO01000011">
    <property type="protein sequence ID" value="OGF41282.1"/>
    <property type="molecule type" value="Genomic_DNA"/>
</dbReference>
<dbReference type="GO" id="GO:0009435">
    <property type="term" value="P:NAD+ biosynthetic process"/>
    <property type="evidence" value="ECO:0007669"/>
    <property type="project" value="InterPro"/>
</dbReference>
<evidence type="ECO:0000256" key="5">
    <source>
        <dbReference type="ARBA" id="ARBA00023027"/>
    </source>
</evidence>
<name>A0A1F5TQJ7_9BACT</name>
<dbReference type="AlphaFoldDB" id="A0A1F5TQJ7"/>
<keyword evidence="5" id="KW-0520">NAD</keyword>
<gene>
    <name evidence="7" type="ORF">A2531_00270</name>
</gene>
<evidence type="ECO:0000313" key="7">
    <source>
        <dbReference type="EMBL" id="OGF41282.1"/>
    </source>
</evidence>
<dbReference type="GO" id="GO:0004359">
    <property type="term" value="F:glutaminase activity"/>
    <property type="evidence" value="ECO:0007669"/>
    <property type="project" value="InterPro"/>
</dbReference>
<comment type="caution">
    <text evidence="7">The sequence shown here is derived from an EMBL/GenBank/DDBJ whole genome shotgun (WGS) entry which is preliminary data.</text>
</comment>
<dbReference type="PANTHER" id="PTHR23090:SF9">
    <property type="entry name" value="GLUTAMINE-DEPENDENT NAD(+) SYNTHETASE"/>
    <property type="match status" value="1"/>
</dbReference>
<organism evidence="7 8">
    <name type="scientific">Candidatus Falkowbacteria bacterium RIFOXYD2_FULL_34_120</name>
    <dbReference type="NCBI Taxonomy" id="1798007"/>
    <lineage>
        <taxon>Bacteria</taxon>
        <taxon>Candidatus Falkowiibacteriota</taxon>
    </lineage>
</organism>
<dbReference type="Pfam" id="PF02540">
    <property type="entry name" value="NAD_synthase"/>
    <property type="match status" value="1"/>
</dbReference>
<evidence type="ECO:0000256" key="4">
    <source>
        <dbReference type="ARBA" id="ARBA00022840"/>
    </source>
</evidence>
<dbReference type="InterPro" id="IPR022310">
    <property type="entry name" value="NAD/GMP_synthase"/>
</dbReference>
<comment type="pathway">
    <text evidence="1">Cofactor biosynthesis; NAD(+) biosynthesis.</text>
</comment>
<dbReference type="SUPFAM" id="SSF52402">
    <property type="entry name" value="Adenine nucleotide alpha hydrolases-like"/>
    <property type="match status" value="1"/>
</dbReference>
<sequence>MFKKQMNQVLSAYKKRAREMAGGCEKVFVAGSGGVDSSLVAAILTSEFDPDNVVVLFRNLQSDPKHLKDITDLQKALGFHLIYIDMESGYKDGIRQCAEQFEESGLLWFTEEECLSGGLPEINAYASLRSRFITPWAGFISKMIDGGGGRIYGTGNAEEDGLLRYFDKFGDGAVDNNILDGLTKCEVRQFLLYFAKLYPGHDVFRRIAEKTPSADLQGNGDRHNDEDELTSWAHKRGYDRLFLSYGDTKQEGNIAWALKKDMEFGVITGKRRDWSKDRLKKEFRFSEEELQLILFIREEELKTRHKVLRPPGFCREILRKINLVD</sequence>
<evidence type="ECO:0000256" key="1">
    <source>
        <dbReference type="ARBA" id="ARBA00004790"/>
    </source>
</evidence>
<dbReference type="PANTHER" id="PTHR23090">
    <property type="entry name" value="NH 3 /GLUTAMINE-DEPENDENT NAD + SYNTHETASE"/>
    <property type="match status" value="1"/>
</dbReference>
<dbReference type="GO" id="GO:0005737">
    <property type="term" value="C:cytoplasm"/>
    <property type="evidence" value="ECO:0007669"/>
    <property type="project" value="InterPro"/>
</dbReference>
<keyword evidence="4" id="KW-0067">ATP-binding</keyword>
<accession>A0A1F5TQJ7</accession>
<dbReference type="Gene3D" id="3.40.50.620">
    <property type="entry name" value="HUPs"/>
    <property type="match status" value="1"/>
</dbReference>
<evidence type="ECO:0000256" key="2">
    <source>
        <dbReference type="ARBA" id="ARBA00022598"/>
    </source>
</evidence>
<dbReference type="GO" id="GO:0003952">
    <property type="term" value="F:NAD+ synthase (glutamine-hydrolyzing) activity"/>
    <property type="evidence" value="ECO:0007669"/>
    <property type="project" value="InterPro"/>
</dbReference>
<dbReference type="InterPro" id="IPR003694">
    <property type="entry name" value="NAD_synthase"/>
</dbReference>
<evidence type="ECO:0000256" key="3">
    <source>
        <dbReference type="ARBA" id="ARBA00022741"/>
    </source>
</evidence>
<evidence type="ECO:0000313" key="8">
    <source>
        <dbReference type="Proteomes" id="UP000177579"/>
    </source>
</evidence>
<dbReference type="GO" id="GO:0005524">
    <property type="term" value="F:ATP binding"/>
    <property type="evidence" value="ECO:0007669"/>
    <property type="project" value="UniProtKB-KW"/>
</dbReference>
<proteinExistence type="predicted"/>
<dbReference type="Proteomes" id="UP000177579">
    <property type="component" value="Unassembled WGS sequence"/>
</dbReference>
<evidence type="ECO:0000259" key="6">
    <source>
        <dbReference type="Pfam" id="PF02540"/>
    </source>
</evidence>
<keyword evidence="3" id="KW-0547">Nucleotide-binding</keyword>
<keyword evidence="2" id="KW-0436">Ligase</keyword>
<reference evidence="7 8" key="1">
    <citation type="journal article" date="2016" name="Nat. Commun.">
        <title>Thousands of microbial genomes shed light on interconnected biogeochemical processes in an aquifer system.</title>
        <authorList>
            <person name="Anantharaman K."/>
            <person name="Brown C.T."/>
            <person name="Hug L.A."/>
            <person name="Sharon I."/>
            <person name="Castelle C.J."/>
            <person name="Probst A.J."/>
            <person name="Thomas B.C."/>
            <person name="Singh A."/>
            <person name="Wilkins M.J."/>
            <person name="Karaoz U."/>
            <person name="Brodie E.L."/>
            <person name="Williams K.H."/>
            <person name="Hubbard S.S."/>
            <person name="Banfield J.F."/>
        </authorList>
    </citation>
    <scope>NUCLEOTIDE SEQUENCE [LARGE SCALE GENOMIC DNA]</scope>
</reference>